<protein>
    <recommendedName>
        <fullName evidence="3">TIGR00725 family protein</fullName>
    </recommendedName>
</protein>
<dbReference type="AlphaFoldDB" id="A0A285L4T9"/>
<accession>A0A285L4T9</accession>
<gene>
    <name evidence="1" type="ORF">SAMN04244553_1348</name>
</gene>
<dbReference type="Proteomes" id="UP000219565">
    <property type="component" value="Unassembled WGS sequence"/>
</dbReference>
<dbReference type="PANTHER" id="PTHR43393:SF3">
    <property type="entry name" value="LYSINE DECARBOXYLASE-LIKE PROTEIN"/>
    <property type="match status" value="1"/>
</dbReference>
<name>A0A285L4T9_9NOCA</name>
<dbReference type="RefSeq" id="WP_084482817.1">
    <property type="nucleotide sequence ID" value="NZ_JAMTCV010000011.1"/>
</dbReference>
<dbReference type="GO" id="GO:0005829">
    <property type="term" value="C:cytosol"/>
    <property type="evidence" value="ECO:0007669"/>
    <property type="project" value="TreeGrafter"/>
</dbReference>
<organism evidence="1 2">
    <name type="scientific">Nocardia amikacinitolerans</name>
    <dbReference type="NCBI Taxonomy" id="756689"/>
    <lineage>
        <taxon>Bacteria</taxon>
        <taxon>Bacillati</taxon>
        <taxon>Actinomycetota</taxon>
        <taxon>Actinomycetes</taxon>
        <taxon>Mycobacteriales</taxon>
        <taxon>Nocardiaceae</taxon>
        <taxon>Nocardia</taxon>
    </lineage>
</organism>
<dbReference type="EMBL" id="OBEG01000001">
    <property type="protein sequence ID" value="SNY78646.1"/>
    <property type="molecule type" value="Genomic_DNA"/>
</dbReference>
<dbReference type="Gene3D" id="3.40.50.450">
    <property type="match status" value="1"/>
</dbReference>
<evidence type="ECO:0008006" key="3">
    <source>
        <dbReference type="Google" id="ProtNLM"/>
    </source>
</evidence>
<keyword evidence="2" id="KW-1185">Reference proteome</keyword>
<dbReference type="SUPFAM" id="SSF102405">
    <property type="entry name" value="MCP/YpsA-like"/>
    <property type="match status" value="1"/>
</dbReference>
<dbReference type="STRING" id="1379680.GCA_001612615_02210"/>
<dbReference type="Pfam" id="PF18306">
    <property type="entry name" value="LDcluster4"/>
    <property type="match status" value="1"/>
</dbReference>
<proteinExistence type="predicted"/>
<evidence type="ECO:0000313" key="2">
    <source>
        <dbReference type="Proteomes" id="UP000219565"/>
    </source>
</evidence>
<dbReference type="PANTHER" id="PTHR43393">
    <property type="entry name" value="CYTOKININ RIBOSIDE 5'-MONOPHOSPHATE PHOSPHORIBOHYDROLASE"/>
    <property type="match status" value="1"/>
</dbReference>
<dbReference type="InterPro" id="IPR052341">
    <property type="entry name" value="LOG_family_nucleotidases"/>
</dbReference>
<reference evidence="1 2" key="1">
    <citation type="submission" date="2017-09" db="EMBL/GenBank/DDBJ databases">
        <authorList>
            <person name="Ehlers B."/>
            <person name="Leendertz F.H."/>
        </authorList>
    </citation>
    <scope>NUCLEOTIDE SEQUENCE [LARGE SCALE GENOMIC DNA]</scope>
    <source>
        <strain evidence="1 2">DSM 45537</strain>
    </source>
</reference>
<dbReference type="InterPro" id="IPR041164">
    <property type="entry name" value="LDcluster4"/>
</dbReference>
<dbReference type="OrthoDB" id="9794039at2"/>
<evidence type="ECO:0000313" key="1">
    <source>
        <dbReference type="EMBL" id="SNY78646.1"/>
    </source>
</evidence>
<sequence length="168" mass="16837">MAALTTRRTYAKQVAVCGPTACTRADAANATEVGRLLAAAGVTVLCGGGFGVMAAVAEGASRAGGLVIGVRPDIDRDAACQGLSAVLFTNMGEARNAILVRSADAVIVIGGSWGTLSELALARHRGDIPVVSLGGWQILDAAGEPLQATLTAADPAEAVRLAIGSRRG</sequence>